<proteinExistence type="predicted"/>
<evidence type="ECO:0000256" key="1">
    <source>
        <dbReference type="ARBA" id="ARBA00012493"/>
    </source>
</evidence>
<dbReference type="Proteomes" id="UP001307889">
    <property type="component" value="Chromosome 17"/>
</dbReference>
<protein>
    <recommendedName>
        <fullName evidence="1">RNA-directed DNA polymerase</fullName>
        <ecNumber evidence="1">2.7.7.49</ecNumber>
    </recommendedName>
</protein>
<evidence type="ECO:0000313" key="4">
    <source>
        <dbReference type="Proteomes" id="UP001307889"/>
    </source>
</evidence>
<reference evidence="3 4" key="1">
    <citation type="submission" date="2023-09" db="EMBL/GenBank/DDBJ databases">
        <title>Nesidiocoris tenuis whole genome shotgun sequence.</title>
        <authorList>
            <person name="Shibata T."/>
            <person name="Shimoda M."/>
            <person name="Kobayashi T."/>
            <person name="Uehara T."/>
        </authorList>
    </citation>
    <scope>NUCLEOTIDE SEQUENCE [LARGE SCALE GENOMIC DNA]</scope>
    <source>
        <strain evidence="3 4">Japan</strain>
    </source>
</reference>
<organism evidence="3 4">
    <name type="scientific">Nesidiocoris tenuis</name>
    <dbReference type="NCBI Taxonomy" id="355587"/>
    <lineage>
        <taxon>Eukaryota</taxon>
        <taxon>Metazoa</taxon>
        <taxon>Ecdysozoa</taxon>
        <taxon>Arthropoda</taxon>
        <taxon>Hexapoda</taxon>
        <taxon>Insecta</taxon>
        <taxon>Pterygota</taxon>
        <taxon>Neoptera</taxon>
        <taxon>Paraneoptera</taxon>
        <taxon>Hemiptera</taxon>
        <taxon>Heteroptera</taxon>
        <taxon>Panheteroptera</taxon>
        <taxon>Cimicomorpha</taxon>
        <taxon>Miridae</taxon>
        <taxon>Dicyphina</taxon>
        <taxon>Nesidiocoris</taxon>
    </lineage>
</organism>
<dbReference type="EC" id="2.7.7.49" evidence="1"/>
<accession>A0ABN7BJ12</accession>
<evidence type="ECO:0000259" key="2">
    <source>
        <dbReference type="PROSITE" id="PS50994"/>
    </source>
</evidence>
<dbReference type="InterPro" id="IPR036397">
    <property type="entry name" value="RNaseH_sf"/>
</dbReference>
<name>A0ABN7BJ12_9HEMI</name>
<keyword evidence="4" id="KW-1185">Reference proteome</keyword>
<dbReference type="EMBL" id="AP028925">
    <property type="protein sequence ID" value="BET03418.1"/>
    <property type="molecule type" value="Genomic_DNA"/>
</dbReference>
<dbReference type="PANTHER" id="PTHR37984:SF5">
    <property type="entry name" value="PROTEIN NYNRIN-LIKE"/>
    <property type="match status" value="1"/>
</dbReference>
<dbReference type="Gene3D" id="3.30.420.10">
    <property type="entry name" value="Ribonuclease H-like superfamily/Ribonuclease H"/>
    <property type="match status" value="1"/>
</dbReference>
<dbReference type="PROSITE" id="PS50994">
    <property type="entry name" value="INTEGRASE"/>
    <property type="match status" value="1"/>
</dbReference>
<dbReference type="InterPro" id="IPR012337">
    <property type="entry name" value="RNaseH-like_sf"/>
</dbReference>
<dbReference type="Pfam" id="PF17921">
    <property type="entry name" value="Integrase_H2C2"/>
    <property type="match status" value="1"/>
</dbReference>
<dbReference type="InterPro" id="IPR001584">
    <property type="entry name" value="Integrase_cat-core"/>
</dbReference>
<feature type="domain" description="Integrase catalytic" evidence="2">
    <location>
        <begin position="42"/>
        <end position="148"/>
    </location>
</feature>
<dbReference type="SUPFAM" id="SSF53098">
    <property type="entry name" value="Ribonuclease H-like"/>
    <property type="match status" value="1"/>
</dbReference>
<dbReference type="InterPro" id="IPR050951">
    <property type="entry name" value="Retrovirus_Pol_polyprotein"/>
</dbReference>
<dbReference type="Gene3D" id="1.10.340.70">
    <property type="match status" value="1"/>
</dbReference>
<dbReference type="InterPro" id="IPR041588">
    <property type="entry name" value="Integrase_H2C2"/>
</dbReference>
<dbReference type="PANTHER" id="PTHR37984">
    <property type="entry name" value="PROTEIN CBG26694"/>
    <property type="match status" value="1"/>
</dbReference>
<gene>
    <name evidence="3" type="ORF">NTJ_16236</name>
</gene>
<evidence type="ECO:0000313" key="3">
    <source>
        <dbReference type="EMBL" id="BET03418.1"/>
    </source>
</evidence>
<sequence length="148" mass="17035">MKQLARKHVFWPGIDKQIERVVRGCEECALVRSDPPKAPNHPWDEPSDNWERLQIDYAGPFQGHHFLVCEVAKSKWAEVEPIRESPTTAATISLLNTIFSTHGFPTTLVSDNASIFQSEEFRKYCRSVGISRRETYPNPQEQVTGYFR</sequence>